<gene>
    <name evidence="1" type="ORF">BLA29_010790</name>
</gene>
<keyword evidence="2" id="KW-1185">Reference proteome</keyword>
<dbReference type="AlphaFoldDB" id="A0A1Y3AWL6"/>
<accession>A0A1Y3AWL6</accession>
<name>A0A1Y3AWL6_EURMA</name>
<sequence>MPNGHLRRYLMEFLKSSYLQTEFIKTMPSYIRPIRCEIESINKSYFYIPIKQILEKYVLNEELIRIIDQETPESVTPYIKDNGFCNKLQIVIYGDEFGITNPLRESSRKYKVYALYLDIGNYKRPRTKLKDIHLLMIWCPNDQKNANKSFAEILSPRVRI</sequence>
<reference evidence="1 2" key="1">
    <citation type="submission" date="2017-03" db="EMBL/GenBank/DDBJ databases">
        <title>Genome Survey of Euroglyphus maynei.</title>
        <authorList>
            <person name="Arlian L.G."/>
            <person name="Morgan M.S."/>
            <person name="Rider S.D."/>
        </authorList>
    </citation>
    <scope>NUCLEOTIDE SEQUENCE [LARGE SCALE GENOMIC DNA]</scope>
    <source>
        <strain evidence="1">Arlian Lab</strain>
        <tissue evidence="1">Whole body</tissue>
    </source>
</reference>
<evidence type="ECO:0000313" key="1">
    <source>
        <dbReference type="EMBL" id="OTF72900.1"/>
    </source>
</evidence>
<proteinExistence type="predicted"/>
<evidence type="ECO:0000313" key="2">
    <source>
        <dbReference type="Proteomes" id="UP000194236"/>
    </source>
</evidence>
<dbReference type="Proteomes" id="UP000194236">
    <property type="component" value="Unassembled WGS sequence"/>
</dbReference>
<dbReference type="OrthoDB" id="6509268at2759"/>
<organism evidence="1 2">
    <name type="scientific">Euroglyphus maynei</name>
    <name type="common">Mayne's house dust mite</name>
    <dbReference type="NCBI Taxonomy" id="6958"/>
    <lineage>
        <taxon>Eukaryota</taxon>
        <taxon>Metazoa</taxon>
        <taxon>Ecdysozoa</taxon>
        <taxon>Arthropoda</taxon>
        <taxon>Chelicerata</taxon>
        <taxon>Arachnida</taxon>
        <taxon>Acari</taxon>
        <taxon>Acariformes</taxon>
        <taxon>Sarcoptiformes</taxon>
        <taxon>Astigmata</taxon>
        <taxon>Psoroptidia</taxon>
        <taxon>Analgoidea</taxon>
        <taxon>Pyroglyphidae</taxon>
        <taxon>Pyroglyphinae</taxon>
        <taxon>Euroglyphus</taxon>
    </lineage>
</organism>
<protein>
    <submittedName>
        <fullName evidence="1">Uncharacterized protein</fullName>
    </submittedName>
</protein>
<dbReference type="EMBL" id="MUJZ01054132">
    <property type="protein sequence ID" value="OTF72900.1"/>
    <property type="molecule type" value="Genomic_DNA"/>
</dbReference>
<comment type="caution">
    <text evidence="1">The sequence shown here is derived from an EMBL/GenBank/DDBJ whole genome shotgun (WGS) entry which is preliminary data.</text>
</comment>